<evidence type="ECO:0000256" key="7">
    <source>
        <dbReference type="ARBA" id="ARBA00022741"/>
    </source>
</evidence>
<dbReference type="GO" id="GO:0005524">
    <property type="term" value="F:ATP binding"/>
    <property type="evidence" value="ECO:0007669"/>
    <property type="project" value="UniProtKB-KW"/>
</dbReference>
<evidence type="ECO:0000256" key="12">
    <source>
        <dbReference type="ARBA" id="ARBA00048721"/>
    </source>
</evidence>
<protein>
    <recommendedName>
        <fullName evidence="14">Probable nicotinate-nucleotide adenylyltransferase</fullName>
        <ecNumber evidence="14">2.7.7.18</ecNumber>
    </recommendedName>
    <alternativeName>
        <fullName evidence="14">Deamido-NAD(+) diphosphorylase</fullName>
    </alternativeName>
    <alternativeName>
        <fullName evidence="14">Deamido-NAD(+) pyrophosphorylase</fullName>
    </alternativeName>
    <alternativeName>
        <fullName evidence="14">Nicotinate mononucleotide adenylyltransferase</fullName>
        <shortName evidence="14">NaMN adenylyltransferase</shortName>
    </alternativeName>
</protein>
<dbReference type="InterPro" id="IPR006674">
    <property type="entry name" value="HD_domain"/>
</dbReference>
<dbReference type="Pfam" id="PF01467">
    <property type="entry name" value="CTP_transf_like"/>
    <property type="match status" value="1"/>
</dbReference>
<dbReference type="SUPFAM" id="SSF109604">
    <property type="entry name" value="HD-domain/PDEase-like"/>
    <property type="match status" value="1"/>
</dbReference>
<evidence type="ECO:0000256" key="4">
    <source>
        <dbReference type="ARBA" id="ARBA00022679"/>
    </source>
</evidence>
<comment type="catalytic activity">
    <reaction evidence="12 14">
        <text>nicotinate beta-D-ribonucleotide + ATP + H(+) = deamido-NAD(+) + diphosphate</text>
        <dbReference type="Rhea" id="RHEA:22860"/>
        <dbReference type="ChEBI" id="CHEBI:15378"/>
        <dbReference type="ChEBI" id="CHEBI:30616"/>
        <dbReference type="ChEBI" id="CHEBI:33019"/>
        <dbReference type="ChEBI" id="CHEBI:57502"/>
        <dbReference type="ChEBI" id="CHEBI:58437"/>
        <dbReference type="EC" id="2.7.7.18"/>
    </reaction>
</comment>
<dbReference type="GO" id="GO:0008803">
    <property type="term" value="F:bis(5'-nucleosyl)-tetraphosphatase (symmetrical) activity"/>
    <property type="evidence" value="ECO:0007669"/>
    <property type="project" value="UniProtKB-EC"/>
</dbReference>
<evidence type="ECO:0000313" key="16">
    <source>
        <dbReference type="EMBL" id="RMA78499.1"/>
    </source>
</evidence>
<comment type="function">
    <text evidence="1 14">Catalyzes the reversible adenylation of nicotinate mononucleotide (NaMN) to nicotinic acid adenine dinucleotide (NaAD).</text>
</comment>
<dbReference type="CDD" id="cd02165">
    <property type="entry name" value="NMNAT"/>
    <property type="match status" value="1"/>
</dbReference>
<evidence type="ECO:0000256" key="14">
    <source>
        <dbReference type="HAMAP-Rule" id="MF_00244"/>
    </source>
</evidence>
<dbReference type="SUPFAM" id="SSF52374">
    <property type="entry name" value="Nucleotidylyl transferase"/>
    <property type="match status" value="1"/>
</dbReference>
<reference evidence="16 17" key="1">
    <citation type="submission" date="2018-10" db="EMBL/GenBank/DDBJ databases">
        <title>Genomic Encyclopedia of Archaeal and Bacterial Type Strains, Phase II (KMG-II): from individual species to whole genera.</title>
        <authorList>
            <person name="Goeker M."/>
        </authorList>
    </citation>
    <scope>NUCLEOTIDE SEQUENCE [LARGE SCALE GENOMIC DNA]</scope>
    <source>
        <strain evidence="16 17">ATCC 29870</strain>
    </source>
</reference>
<keyword evidence="17" id="KW-1185">Reference proteome</keyword>
<evidence type="ECO:0000256" key="11">
    <source>
        <dbReference type="ARBA" id="ARBA00023027"/>
    </source>
</evidence>
<comment type="catalytic activity">
    <reaction evidence="13">
        <text>P(1),P(4)-bis(5'-adenosyl) tetraphosphate + H2O = 2 ADP + 2 H(+)</text>
        <dbReference type="Rhea" id="RHEA:24252"/>
        <dbReference type="ChEBI" id="CHEBI:15377"/>
        <dbReference type="ChEBI" id="CHEBI:15378"/>
        <dbReference type="ChEBI" id="CHEBI:58141"/>
        <dbReference type="ChEBI" id="CHEBI:456216"/>
        <dbReference type="EC" id="3.6.1.41"/>
    </reaction>
</comment>
<dbReference type="RefSeq" id="WP_121940805.1">
    <property type="nucleotide sequence ID" value="NZ_CP137846.1"/>
</dbReference>
<evidence type="ECO:0000256" key="6">
    <source>
        <dbReference type="ARBA" id="ARBA00022723"/>
    </source>
</evidence>
<dbReference type="EC" id="2.7.7.18" evidence="14"/>
<comment type="pathway">
    <text evidence="2 14">Cofactor biosynthesis; NAD(+) biosynthesis; deamido-NAD(+) from nicotinate D-ribonucleotide: step 1/1.</text>
</comment>
<organism evidence="16 17">
    <name type="scientific">Metamycoplasma subdolum</name>
    <dbReference type="NCBI Taxonomy" id="92407"/>
    <lineage>
        <taxon>Bacteria</taxon>
        <taxon>Bacillati</taxon>
        <taxon>Mycoplasmatota</taxon>
        <taxon>Mycoplasmoidales</taxon>
        <taxon>Metamycoplasmataceae</taxon>
        <taxon>Metamycoplasma</taxon>
    </lineage>
</organism>
<dbReference type="NCBIfam" id="NF005519">
    <property type="entry name" value="PRK07152.1"/>
    <property type="match status" value="1"/>
</dbReference>
<dbReference type="PANTHER" id="PTHR39321:SF3">
    <property type="entry name" value="PHOSPHOPANTETHEINE ADENYLYLTRANSFERASE"/>
    <property type="match status" value="1"/>
</dbReference>
<evidence type="ECO:0000256" key="9">
    <source>
        <dbReference type="ARBA" id="ARBA00022840"/>
    </source>
</evidence>
<dbReference type="InterPro" id="IPR003607">
    <property type="entry name" value="HD/PDEase_dom"/>
</dbReference>
<dbReference type="NCBIfam" id="TIGR00125">
    <property type="entry name" value="cyt_tran_rel"/>
    <property type="match status" value="1"/>
</dbReference>
<evidence type="ECO:0000256" key="13">
    <source>
        <dbReference type="ARBA" id="ARBA00049417"/>
    </source>
</evidence>
<dbReference type="Gene3D" id="1.10.3210.10">
    <property type="entry name" value="Hypothetical protein af1432"/>
    <property type="match status" value="1"/>
</dbReference>
<evidence type="ECO:0000256" key="2">
    <source>
        <dbReference type="ARBA" id="ARBA00005019"/>
    </source>
</evidence>
<dbReference type="AlphaFoldDB" id="A0A3M0A4S2"/>
<evidence type="ECO:0000256" key="10">
    <source>
        <dbReference type="ARBA" id="ARBA00023004"/>
    </source>
</evidence>
<keyword evidence="8" id="KW-0378">Hydrolase</keyword>
<dbReference type="OrthoDB" id="5295945at2"/>
<name>A0A3M0A4S2_9BACT</name>
<keyword evidence="4 14" id="KW-0808">Transferase</keyword>
<dbReference type="Pfam" id="PF01966">
    <property type="entry name" value="HD"/>
    <property type="match status" value="1"/>
</dbReference>
<evidence type="ECO:0000256" key="3">
    <source>
        <dbReference type="ARBA" id="ARBA00022642"/>
    </source>
</evidence>
<dbReference type="EMBL" id="REFI01000007">
    <property type="protein sequence ID" value="RMA78499.1"/>
    <property type="molecule type" value="Genomic_DNA"/>
</dbReference>
<dbReference type="Proteomes" id="UP000267246">
    <property type="component" value="Unassembled WGS sequence"/>
</dbReference>
<dbReference type="InterPro" id="IPR005249">
    <property type="entry name" value="YqeK"/>
</dbReference>
<dbReference type="InterPro" id="IPR004821">
    <property type="entry name" value="Cyt_trans-like"/>
</dbReference>
<evidence type="ECO:0000256" key="8">
    <source>
        <dbReference type="ARBA" id="ARBA00022801"/>
    </source>
</evidence>
<dbReference type="InterPro" id="IPR014729">
    <property type="entry name" value="Rossmann-like_a/b/a_fold"/>
</dbReference>
<dbReference type="GO" id="GO:0046872">
    <property type="term" value="F:metal ion binding"/>
    <property type="evidence" value="ECO:0007669"/>
    <property type="project" value="UniProtKB-KW"/>
</dbReference>
<dbReference type="NCBIfam" id="TIGR00488">
    <property type="entry name" value="bis(5'-nucleosyl)-tetraphosphatase (symmetrical) YqeK"/>
    <property type="match status" value="1"/>
</dbReference>
<evidence type="ECO:0000256" key="1">
    <source>
        <dbReference type="ARBA" id="ARBA00002324"/>
    </source>
</evidence>
<dbReference type="CDD" id="cd00077">
    <property type="entry name" value="HDc"/>
    <property type="match status" value="1"/>
</dbReference>
<dbReference type="GO" id="GO:0004515">
    <property type="term" value="F:nicotinate-nucleotide adenylyltransferase activity"/>
    <property type="evidence" value="ECO:0007669"/>
    <property type="project" value="UniProtKB-UniRule"/>
</dbReference>
<keyword evidence="5 14" id="KW-0548">Nucleotidyltransferase</keyword>
<keyword evidence="7 14" id="KW-0547">Nucleotide-binding</keyword>
<feature type="domain" description="HD/PDEase" evidence="15">
    <location>
        <begin position="190"/>
        <end position="315"/>
    </location>
</feature>
<dbReference type="PANTHER" id="PTHR39321">
    <property type="entry name" value="NICOTINATE-NUCLEOTIDE ADENYLYLTRANSFERASE-RELATED"/>
    <property type="match status" value="1"/>
</dbReference>
<comment type="similarity">
    <text evidence="14">Belongs to the NadD family.</text>
</comment>
<dbReference type="SMART" id="SM00471">
    <property type="entry name" value="HDc"/>
    <property type="match status" value="1"/>
</dbReference>
<evidence type="ECO:0000259" key="15">
    <source>
        <dbReference type="SMART" id="SM00471"/>
    </source>
</evidence>
<dbReference type="Gene3D" id="3.40.50.620">
    <property type="entry name" value="HUPs"/>
    <property type="match status" value="1"/>
</dbReference>
<sequence length="360" mass="42320">MKIGLFGGSFNPIHKGHILLAKEAIEKLNLDKLIFIPANQNPFKKDENYIDGKHKLEMIKIVLEDKMEVSDFEVKRKHVSYTIDTVNHFKTKYPHDELFFLVGSDNVNKLNKWKDIQSISEKVQLVILERGNEYSKVNLKKYGCIKLKNKIFNFSSTTYRNGDFSQVEKEVQRYIGANWLYFPQIAKSQLSTERFKHLVFTAELAAKLAEVNKQSVRKAYQAGFMHDVAKEWSQKKQYSYLEKYGFDKENLESYKLHQLCAYYYLKNEYMYPEEDVLNAIKIHTTLAFELSELDKIVFVADKLCQGRKWNGIQKIREIALENLDEGLKHVILECCIKFNNEKGAKISEEQQKIYDKWLSY</sequence>
<keyword evidence="11 14" id="KW-0520">NAD</keyword>
<keyword evidence="3 14" id="KW-0662">Pyridine nucleotide biosynthesis</keyword>
<dbReference type="InterPro" id="IPR005248">
    <property type="entry name" value="NadD/NMNAT"/>
</dbReference>
<keyword evidence="6" id="KW-0479">Metal-binding</keyword>
<dbReference type="GO" id="GO:0009435">
    <property type="term" value="P:NAD+ biosynthetic process"/>
    <property type="evidence" value="ECO:0007669"/>
    <property type="project" value="UniProtKB-UniRule"/>
</dbReference>
<dbReference type="UniPathway" id="UPA00253">
    <property type="reaction ID" value="UER00332"/>
</dbReference>
<accession>A0A3M0A4S2</accession>
<dbReference type="HAMAP" id="MF_00244">
    <property type="entry name" value="NaMN_adenylyltr"/>
    <property type="match status" value="1"/>
</dbReference>
<evidence type="ECO:0000313" key="17">
    <source>
        <dbReference type="Proteomes" id="UP000267246"/>
    </source>
</evidence>
<proteinExistence type="inferred from homology"/>
<gene>
    <name evidence="14" type="primary">nadD</name>
    <name evidence="16" type="ORF">JN00_0329</name>
</gene>
<keyword evidence="10" id="KW-0408">Iron</keyword>
<evidence type="ECO:0000256" key="5">
    <source>
        <dbReference type="ARBA" id="ARBA00022695"/>
    </source>
</evidence>
<comment type="caution">
    <text evidence="16">The sequence shown here is derived from an EMBL/GenBank/DDBJ whole genome shotgun (WGS) entry which is preliminary data.</text>
</comment>
<keyword evidence="9 14" id="KW-0067">ATP-binding</keyword>
<dbReference type="NCBIfam" id="TIGR00482">
    <property type="entry name" value="nicotinate (nicotinamide) nucleotide adenylyltransferase"/>
    <property type="match status" value="1"/>
</dbReference>